<keyword evidence="10" id="KW-1185">Reference proteome</keyword>
<sequence>MMKEETNVLIVGAGCFGISTALHLLLPRNSITVSNPNATKYNVTVLDRSPTLPAPDAASTDLNKVVRSSYHDVFYTRLAREAIHDWKDHDAWGDCYHECGVLVLGTGESIYADGAFLNDISEGAKVQRLLPPTRKDDGPKSIVEDSDSDRSQERQPAHLPNLQDIFASSSSVRLGPTLLRAHAYMNYDGGWANAEAGIAQAINRVRKLGGKVLAGKEVVELLKEPIVDGNDSNNTRTKGVRCADGSEYTADIVILATGAWTAASFPDLALNEKCLATGQSVCMIQLTQEEADAYRSIPVVLDFGTSGFYMFPPNAQNIIKFAKHTGGYANFQDISSNQSNSVTSAIPQNFGSGSLIDILGMGIVSTPRTITSHGEDGLKIPVTEAQMLRACLREVFPDLAEKPISSTRLCWYTDSPDSDWIIDIHPSDPGLMLATAGSGHAYKFLPTIGRLVVERIENRMSPDVRSRFALDRPTRRHDLYRAGAPIGFLNNLGPTALVGAAELSQIKT</sequence>
<keyword evidence="3" id="KW-0285">Flavoprotein</keyword>
<feature type="compositionally biased region" description="Basic and acidic residues" evidence="6">
    <location>
        <begin position="133"/>
        <end position="156"/>
    </location>
</feature>
<dbReference type="AlphaFoldDB" id="A0A0H2RZW6"/>
<dbReference type="PANTHER" id="PTHR10961">
    <property type="entry name" value="PEROXISOMAL SARCOSINE OXIDASE"/>
    <property type="match status" value="1"/>
</dbReference>
<reference evidence="9 10" key="1">
    <citation type="submission" date="2015-04" db="EMBL/GenBank/DDBJ databases">
        <title>Complete genome sequence of Schizopora paradoxa KUC8140, a cosmopolitan wood degrader in East Asia.</title>
        <authorList>
            <consortium name="DOE Joint Genome Institute"/>
            <person name="Min B."/>
            <person name="Park H."/>
            <person name="Jang Y."/>
            <person name="Kim J.-J."/>
            <person name="Kim K.H."/>
            <person name="Pangilinan J."/>
            <person name="Lipzen A."/>
            <person name="Riley R."/>
            <person name="Grigoriev I.V."/>
            <person name="Spatafora J.W."/>
            <person name="Choi I.-G."/>
        </authorList>
    </citation>
    <scope>NUCLEOTIDE SEQUENCE [LARGE SCALE GENOMIC DNA]</scope>
    <source>
        <strain evidence="9 10">KUC8140</strain>
    </source>
</reference>
<evidence type="ECO:0000256" key="2">
    <source>
        <dbReference type="ARBA" id="ARBA00010989"/>
    </source>
</evidence>
<accession>A0A0H2RZW6</accession>
<dbReference type="GO" id="GO:0004657">
    <property type="term" value="F:proline dehydrogenase activity"/>
    <property type="evidence" value="ECO:0007669"/>
    <property type="project" value="TreeGrafter"/>
</dbReference>
<dbReference type="InterPro" id="IPR045170">
    <property type="entry name" value="MTOX"/>
</dbReference>
<keyword evidence="7" id="KW-0472">Membrane</keyword>
<keyword evidence="4" id="KW-0274">FAD</keyword>
<dbReference type="GO" id="GO:0008115">
    <property type="term" value="F:sarcosine oxidase activity"/>
    <property type="evidence" value="ECO:0007669"/>
    <property type="project" value="TreeGrafter"/>
</dbReference>
<name>A0A0H2RZW6_9AGAM</name>
<dbReference type="Pfam" id="PF01266">
    <property type="entry name" value="DAO"/>
    <property type="match status" value="1"/>
</dbReference>
<evidence type="ECO:0000256" key="5">
    <source>
        <dbReference type="ARBA" id="ARBA00023002"/>
    </source>
</evidence>
<gene>
    <name evidence="9" type="ORF">SCHPADRAFT_913489</name>
</gene>
<keyword evidence="5" id="KW-0560">Oxidoreductase</keyword>
<feature type="transmembrane region" description="Helical" evidence="7">
    <location>
        <begin position="7"/>
        <end position="26"/>
    </location>
</feature>
<keyword evidence="7" id="KW-0812">Transmembrane</keyword>
<organism evidence="9 10">
    <name type="scientific">Schizopora paradoxa</name>
    <dbReference type="NCBI Taxonomy" id="27342"/>
    <lineage>
        <taxon>Eukaryota</taxon>
        <taxon>Fungi</taxon>
        <taxon>Dikarya</taxon>
        <taxon>Basidiomycota</taxon>
        <taxon>Agaricomycotina</taxon>
        <taxon>Agaricomycetes</taxon>
        <taxon>Hymenochaetales</taxon>
        <taxon>Schizoporaceae</taxon>
        <taxon>Schizopora</taxon>
    </lineage>
</organism>
<dbReference type="OrthoDB" id="2219495at2759"/>
<evidence type="ECO:0000256" key="6">
    <source>
        <dbReference type="SAM" id="MobiDB-lite"/>
    </source>
</evidence>
<comment type="cofactor">
    <cofactor evidence="1">
        <name>FAD</name>
        <dbReference type="ChEBI" id="CHEBI:57692"/>
    </cofactor>
</comment>
<keyword evidence="7" id="KW-1133">Transmembrane helix</keyword>
<dbReference type="Proteomes" id="UP000053477">
    <property type="component" value="Unassembled WGS sequence"/>
</dbReference>
<dbReference type="InterPro" id="IPR006076">
    <property type="entry name" value="FAD-dep_OxRdtase"/>
</dbReference>
<dbReference type="InterPro" id="IPR036188">
    <property type="entry name" value="FAD/NAD-bd_sf"/>
</dbReference>
<feature type="domain" description="FAD dependent oxidoreductase" evidence="8">
    <location>
        <begin position="8"/>
        <end position="455"/>
    </location>
</feature>
<dbReference type="FunCoup" id="A0A0H2RZW6">
    <property type="interactions" value="136"/>
</dbReference>
<evidence type="ECO:0000313" key="9">
    <source>
        <dbReference type="EMBL" id="KLO17635.1"/>
    </source>
</evidence>
<dbReference type="EMBL" id="KQ085902">
    <property type="protein sequence ID" value="KLO17635.1"/>
    <property type="molecule type" value="Genomic_DNA"/>
</dbReference>
<evidence type="ECO:0000256" key="4">
    <source>
        <dbReference type="ARBA" id="ARBA00022827"/>
    </source>
</evidence>
<feature type="region of interest" description="Disordered" evidence="6">
    <location>
        <begin position="129"/>
        <end position="158"/>
    </location>
</feature>
<proteinExistence type="inferred from homology"/>
<evidence type="ECO:0000256" key="1">
    <source>
        <dbReference type="ARBA" id="ARBA00001974"/>
    </source>
</evidence>
<comment type="similarity">
    <text evidence="2">Belongs to the MSOX/MTOX family.</text>
</comment>
<dbReference type="GO" id="GO:0050660">
    <property type="term" value="F:flavin adenine dinucleotide binding"/>
    <property type="evidence" value="ECO:0007669"/>
    <property type="project" value="InterPro"/>
</dbReference>
<evidence type="ECO:0000256" key="7">
    <source>
        <dbReference type="SAM" id="Phobius"/>
    </source>
</evidence>
<dbReference type="STRING" id="27342.A0A0H2RZW6"/>
<dbReference type="InParanoid" id="A0A0H2RZW6"/>
<dbReference type="Gene3D" id="3.50.50.60">
    <property type="entry name" value="FAD/NAD(P)-binding domain"/>
    <property type="match status" value="1"/>
</dbReference>
<dbReference type="PANTHER" id="PTHR10961:SF46">
    <property type="entry name" value="PEROXISOMAL SARCOSINE OXIDASE"/>
    <property type="match status" value="1"/>
</dbReference>
<dbReference type="GO" id="GO:0050031">
    <property type="term" value="F:L-pipecolate oxidase activity"/>
    <property type="evidence" value="ECO:0007669"/>
    <property type="project" value="TreeGrafter"/>
</dbReference>
<evidence type="ECO:0000313" key="10">
    <source>
        <dbReference type="Proteomes" id="UP000053477"/>
    </source>
</evidence>
<evidence type="ECO:0000259" key="8">
    <source>
        <dbReference type="Pfam" id="PF01266"/>
    </source>
</evidence>
<dbReference type="Gene3D" id="3.30.9.10">
    <property type="entry name" value="D-Amino Acid Oxidase, subunit A, domain 2"/>
    <property type="match status" value="1"/>
</dbReference>
<dbReference type="SUPFAM" id="SSF51905">
    <property type="entry name" value="FAD/NAD(P)-binding domain"/>
    <property type="match status" value="1"/>
</dbReference>
<protein>
    <submittedName>
        <fullName evidence="9">FAD dependent oxidoreductase</fullName>
    </submittedName>
</protein>
<evidence type="ECO:0000256" key="3">
    <source>
        <dbReference type="ARBA" id="ARBA00022630"/>
    </source>
</evidence>